<evidence type="ECO:0000313" key="4">
    <source>
        <dbReference type="Proteomes" id="UP000015344"/>
    </source>
</evidence>
<keyword evidence="1" id="KW-0175">Coiled coil</keyword>
<dbReference type="EMBL" id="ATMT01000007">
    <property type="protein sequence ID" value="EPY08895.1"/>
    <property type="molecule type" value="Genomic_DNA"/>
</dbReference>
<keyword evidence="2" id="KW-1133">Transmembrane helix</keyword>
<dbReference type="Pfam" id="PF19136">
    <property type="entry name" value="DUF5819"/>
    <property type="match status" value="1"/>
</dbReference>
<name>S9UEH8_PAEAL</name>
<keyword evidence="2" id="KW-0812">Transmembrane</keyword>
<sequence>MNITALKKFTLNMLPILLSIFLPIHFFIILLHAGPTNPISVKLQPYIMPYVNTLFQQSWHLFAPEPMTVNFKLYVRAEYKNKTNNLVEQSEWFDVSSSIISKNNMTIFSPYNRIGRIGTGYIHRLHIGGKDDLSVKIHQKKAEAKGDLTQLNKENEALIDEAKGALNRLASAYVKKALGNQDILKVQFMTSTIDTVPYSKRNEASYKPEENFIVFEWEKVSENVIAFP</sequence>
<dbReference type="eggNOG" id="ENOG5033C5F">
    <property type="taxonomic scope" value="Bacteria"/>
</dbReference>
<keyword evidence="2" id="KW-0472">Membrane</keyword>
<gene>
    <name evidence="3" type="ORF">PAALTS15_02957</name>
</gene>
<feature type="transmembrane region" description="Helical" evidence="2">
    <location>
        <begin position="12"/>
        <end position="34"/>
    </location>
</feature>
<protein>
    <submittedName>
        <fullName evidence="3">NADH dehydrogenase subunit 6</fullName>
    </submittedName>
</protein>
<feature type="coiled-coil region" evidence="1">
    <location>
        <begin position="141"/>
        <end position="168"/>
    </location>
</feature>
<organism evidence="3 4">
    <name type="scientific">Paenibacillus alvei TS-15</name>
    <dbReference type="NCBI Taxonomy" id="1117108"/>
    <lineage>
        <taxon>Bacteria</taxon>
        <taxon>Bacillati</taxon>
        <taxon>Bacillota</taxon>
        <taxon>Bacilli</taxon>
        <taxon>Bacillales</taxon>
        <taxon>Paenibacillaceae</taxon>
        <taxon>Paenibacillus</taxon>
    </lineage>
</organism>
<dbReference type="Proteomes" id="UP000015344">
    <property type="component" value="Unassembled WGS sequence"/>
</dbReference>
<reference evidence="3 4" key="1">
    <citation type="submission" date="2013-05" db="EMBL/GenBank/DDBJ databases">
        <authorList>
            <person name="Strain E.A."/>
            <person name="Brown E."/>
            <person name="Allard M.W."/>
            <person name="Luo Y.L."/>
        </authorList>
    </citation>
    <scope>NUCLEOTIDE SEQUENCE [LARGE SCALE GENOMIC DNA]</scope>
    <source>
        <strain evidence="3 4">TS-15</strain>
    </source>
</reference>
<dbReference type="PATRIC" id="fig|1117108.3.peg.619"/>
<dbReference type="AlphaFoldDB" id="S9UEH8"/>
<proteinExistence type="predicted"/>
<evidence type="ECO:0000256" key="2">
    <source>
        <dbReference type="SAM" id="Phobius"/>
    </source>
</evidence>
<comment type="caution">
    <text evidence="3">The sequence shown here is derived from an EMBL/GenBank/DDBJ whole genome shotgun (WGS) entry which is preliminary data.</text>
</comment>
<evidence type="ECO:0000313" key="3">
    <source>
        <dbReference type="EMBL" id="EPY08895.1"/>
    </source>
</evidence>
<evidence type="ECO:0000256" key="1">
    <source>
        <dbReference type="SAM" id="Coils"/>
    </source>
</evidence>
<dbReference type="RefSeq" id="WP_021258163.1">
    <property type="nucleotide sequence ID" value="NZ_ATMT01000007.1"/>
</dbReference>
<dbReference type="InterPro" id="IPR043857">
    <property type="entry name" value="DUF5819"/>
</dbReference>
<accession>S9UEH8</accession>